<feature type="region of interest" description="Disordered" evidence="1">
    <location>
        <begin position="365"/>
        <end position="385"/>
    </location>
</feature>
<proteinExistence type="predicted"/>
<sequence>MIEPSKSPERMTKKVQIIENADNINIPKDKSSSSGSLSVKSAFNCNFSLVVLAASFFAYMLASLLSGCFGIFFENMETDLGWSRTKVAFIGGLISALQELTGPISSALTNEFGCRKTAVFGGLIASLGMIGSAYVDDFWLLGFLMGGVTGFGSSLVLVSSVVVVTYYFEEKPSFAAGLTISGGSLGQSIFSLIIIKLNEIYGRSGCFLILGGILLNIVVCALLFRPLKWELEEDDESESEDSESDDESQANSAHSPHVHEAKEMEEKSIYTEISKTPRVSKKMLKSANFINFKVEKNFGFMSESCLYERNKYLDIEDNYQASELSLKSNQILDQIRPVKKLMSCQADSSSLSRCHSLDFRNSRSETNALKPNSSVPTDLDSDLDDFEPEEQFLPHEKQDDEYVVVDADDFDNCGSNLILSGSQNTLYLSLYPEDKTLAKENTDKKLGSRPSIDKNSPQNTNKVISYLRNKFNRPKETGQCEMADQPKSITLNQAFIAKHGQKIANKKYFIAKCSCKNKANNLNSILDKPSHHLPHCPLHYIKVSATGQNNTVARSKNVYHVPNLFQNSYRFPIHFRNVYYYKSLLNLNMRIMVLRPHGAGALTVNAPTNAVSLSCPNLNKRQVVIIKNSNLNSSDHKAPVLTIKTSGKKLDKLENLNAVSGSKILNAGSIILFNPNKGNRRESGVIRKDEEEDESSSDESQSEDEDECDNCLTRTKYGNYSYKYLIKPVRRSLKFIYYTIAENLKLFKLFKFSIFAFCNFILSFFYESPFYFINSYMIENGSTQSQAGTITVAVGIVSVFSSIIYGFIGDSKKINPIILYSFSLILCGVCCWAIPFFIANYWITMVLMNLVGALISVSDVLVPIVCVNIVGYDDFVNAYGLMFFCQGLASFTGPPVLGVVVDYTGGYAISFHIIGIGICISGIVLLIILFYEKLEKKKQKDQKTGNSQNA</sequence>
<dbReference type="GO" id="GO:0008028">
    <property type="term" value="F:monocarboxylic acid transmembrane transporter activity"/>
    <property type="evidence" value="ECO:0007669"/>
    <property type="project" value="TreeGrafter"/>
</dbReference>
<dbReference type="Gene3D" id="1.20.1250.20">
    <property type="entry name" value="MFS general substrate transporter like domains"/>
    <property type="match status" value="2"/>
</dbReference>
<dbReference type="Pfam" id="PF07690">
    <property type="entry name" value="MFS_1"/>
    <property type="match status" value="2"/>
</dbReference>
<feature type="transmembrane region" description="Helical" evidence="2">
    <location>
        <begin position="141"/>
        <end position="168"/>
    </location>
</feature>
<evidence type="ECO:0000256" key="2">
    <source>
        <dbReference type="SAM" id="Phobius"/>
    </source>
</evidence>
<evidence type="ECO:0000313" key="3">
    <source>
        <dbReference type="EMBL" id="RNA44462.1"/>
    </source>
</evidence>
<dbReference type="InterPro" id="IPR036259">
    <property type="entry name" value="MFS_trans_sf"/>
</dbReference>
<feature type="transmembrane region" description="Helical" evidence="2">
    <location>
        <begin position="201"/>
        <end position="224"/>
    </location>
</feature>
<feature type="compositionally biased region" description="Acidic residues" evidence="1">
    <location>
        <begin position="690"/>
        <end position="708"/>
    </location>
</feature>
<feature type="transmembrane region" description="Helical" evidence="2">
    <location>
        <begin position="85"/>
        <end position="105"/>
    </location>
</feature>
<comment type="caution">
    <text evidence="3">The sequence shown here is derived from an EMBL/GenBank/DDBJ whole genome shotgun (WGS) entry which is preliminary data.</text>
</comment>
<feature type="region of interest" description="Disordered" evidence="1">
    <location>
        <begin position="234"/>
        <end position="266"/>
    </location>
</feature>
<keyword evidence="2" id="KW-0812">Transmembrane</keyword>
<dbReference type="OrthoDB" id="6499973at2759"/>
<dbReference type="Proteomes" id="UP000276133">
    <property type="component" value="Unassembled WGS sequence"/>
</dbReference>
<dbReference type="AlphaFoldDB" id="A0A3M7T8U4"/>
<organism evidence="3 4">
    <name type="scientific">Brachionus plicatilis</name>
    <name type="common">Marine rotifer</name>
    <name type="synonym">Brachionus muelleri</name>
    <dbReference type="NCBI Taxonomy" id="10195"/>
    <lineage>
        <taxon>Eukaryota</taxon>
        <taxon>Metazoa</taxon>
        <taxon>Spiralia</taxon>
        <taxon>Gnathifera</taxon>
        <taxon>Rotifera</taxon>
        <taxon>Eurotatoria</taxon>
        <taxon>Monogononta</taxon>
        <taxon>Pseudotrocha</taxon>
        <taxon>Ploima</taxon>
        <taxon>Brachionidae</taxon>
        <taxon>Brachionus</taxon>
    </lineage>
</organism>
<keyword evidence="4" id="KW-1185">Reference proteome</keyword>
<feature type="transmembrane region" description="Helical" evidence="2">
    <location>
        <begin position="850"/>
        <end position="871"/>
    </location>
</feature>
<feature type="transmembrane region" description="Helical" evidence="2">
    <location>
        <begin position="749"/>
        <end position="766"/>
    </location>
</feature>
<keyword evidence="2" id="KW-1133">Transmembrane helix</keyword>
<feature type="transmembrane region" description="Helical" evidence="2">
    <location>
        <begin position="878"/>
        <end position="901"/>
    </location>
</feature>
<feature type="transmembrane region" description="Helical" evidence="2">
    <location>
        <begin position="817"/>
        <end position="838"/>
    </location>
</feature>
<reference evidence="3 4" key="1">
    <citation type="journal article" date="2018" name="Sci. Rep.">
        <title>Genomic signatures of local adaptation to the degree of environmental predictability in rotifers.</title>
        <authorList>
            <person name="Franch-Gras L."/>
            <person name="Hahn C."/>
            <person name="Garcia-Roger E.M."/>
            <person name="Carmona M.J."/>
            <person name="Serra M."/>
            <person name="Gomez A."/>
        </authorList>
    </citation>
    <scope>NUCLEOTIDE SEQUENCE [LARGE SCALE GENOMIC DNA]</scope>
    <source>
        <strain evidence="3">HYR1</strain>
    </source>
</reference>
<evidence type="ECO:0000256" key="1">
    <source>
        <dbReference type="SAM" id="MobiDB-lite"/>
    </source>
</evidence>
<feature type="compositionally biased region" description="Acidic residues" evidence="1">
    <location>
        <begin position="234"/>
        <end position="248"/>
    </location>
</feature>
<feature type="transmembrane region" description="Helical" evidence="2">
    <location>
        <begin position="907"/>
        <end position="931"/>
    </location>
</feature>
<feature type="region of interest" description="Disordered" evidence="1">
    <location>
        <begin position="440"/>
        <end position="459"/>
    </location>
</feature>
<evidence type="ECO:0000313" key="4">
    <source>
        <dbReference type="Proteomes" id="UP000276133"/>
    </source>
</evidence>
<feature type="transmembrane region" description="Helical" evidence="2">
    <location>
        <begin position="117"/>
        <end position="135"/>
    </location>
</feature>
<dbReference type="InterPro" id="IPR050327">
    <property type="entry name" value="Proton-linked_MCT"/>
</dbReference>
<dbReference type="EMBL" id="REGN01000100">
    <property type="protein sequence ID" value="RNA44462.1"/>
    <property type="molecule type" value="Genomic_DNA"/>
</dbReference>
<name>A0A3M7T8U4_BRAPC</name>
<feature type="transmembrane region" description="Helical" evidence="2">
    <location>
        <begin position="47"/>
        <end position="73"/>
    </location>
</feature>
<feature type="region of interest" description="Disordered" evidence="1">
    <location>
        <begin position="681"/>
        <end position="708"/>
    </location>
</feature>
<dbReference type="PANTHER" id="PTHR11360">
    <property type="entry name" value="MONOCARBOXYLATE TRANSPORTER"/>
    <property type="match status" value="1"/>
</dbReference>
<feature type="compositionally biased region" description="Basic and acidic residues" evidence="1">
    <location>
        <begin position="257"/>
        <end position="266"/>
    </location>
</feature>
<gene>
    <name evidence="3" type="ORF">BpHYR1_002107</name>
</gene>
<feature type="transmembrane region" description="Helical" evidence="2">
    <location>
        <begin position="786"/>
        <end position="808"/>
    </location>
</feature>
<dbReference type="SUPFAM" id="SSF103473">
    <property type="entry name" value="MFS general substrate transporter"/>
    <property type="match status" value="2"/>
</dbReference>
<dbReference type="InterPro" id="IPR011701">
    <property type="entry name" value="MFS"/>
</dbReference>
<feature type="compositionally biased region" description="Polar residues" evidence="1">
    <location>
        <begin position="365"/>
        <end position="376"/>
    </location>
</feature>
<keyword evidence="2" id="KW-0472">Membrane</keyword>
<protein>
    <submittedName>
        <fullName evidence="3">Monocarboxylate transporter 12-like</fullName>
    </submittedName>
</protein>
<dbReference type="PANTHER" id="PTHR11360:SF260">
    <property type="entry name" value="MFS DOMAIN-CONTAINING PROTEIN"/>
    <property type="match status" value="1"/>
</dbReference>
<accession>A0A3M7T8U4</accession>
<feature type="transmembrane region" description="Helical" evidence="2">
    <location>
        <begin position="175"/>
        <end position="195"/>
    </location>
</feature>